<feature type="transmembrane region" description="Helical" evidence="11">
    <location>
        <begin position="111"/>
        <end position="130"/>
    </location>
</feature>
<evidence type="ECO:0000256" key="1">
    <source>
        <dbReference type="ARBA" id="ARBA00004651"/>
    </source>
</evidence>
<accession>A0A133KTT6</accession>
<evidence type="ECO:0000256" key="5">
    <source>
        <dbReference type="ARBA" id="ARBA00022496"/>
    </source>
</evidence>
<dbReference type="Gene3D" id="1.10.3470.10">
    <property type="entry name" value="ABC transporter involved in vitamin B12 uptake, BtuC"/>
    <property type="match status" value="1"/>
</dbReference>
<dbReference type="Pfam" id="PF01032">
    <property type="entry name" value="FecCD"/>
    <property type="match status" value="1"/>
</dbReference>
<keyword evidence="8" id="KW-0408">Iron</keyword>
<feature type="transmembrane region" description="Helical" evidence="11">
    <location>
        <begin position="137"/>
        <end position="162"/>
    </location>
</feature>
<keyword evidence="4" id="KW-1003">Cell membrane</keyword>
<evidence type="ECO:0000256" key="9">
    <source>
        <dbReference type="ARBA" id="ARBA00023065"/>
    </source>
</evidence>
<evidence type="ECO:0000313" key="12">
    <source>
        <dbReference type="EMBL" id="KWZ82998.1"/>
    </source>
</evidence>
<dbReference type="GO" id="GO:0022857">
    <property type="term" value="F:transmembrane transporter activity"/>
    <property type="evidence" value="ECO:0007669"/>
    <property type="project" value="InterPro"/>
</dbReference>
<evidence type="ECO:0000256" key="3">
    <source>
        <dbReference type="ARBA" id="ARBA00022448"/>
    </source>
</evidence>
<feature type="transmembrane region" description="Helical" evidence="11">
    <location>
        <begin position="182"/>
        <end position="201"/>
    </location>
</feature>
<comment type="subcellular location">
    <subcellularLocation>
        <location evidence="1">Cell membrane</location>
        <topology evidence="1">Multi-pass membrane protein</topology>
    </subcellularLocation>
</comment>
<keyword evidence="7 11" id="KW-1133">Transmembrane helix</keyword>
<feature type="transmembrane region" description="Helical" evidence="11">
    <location>
        <begin position="231"/>
        <end position="264"/>
    </location>
</feature>
<dbReference type="SUPFAM" id="SSF81345">
    <property type="entry name" value="ABC transporter involved in vitamin B12 uptake, BtuC"/>
    <property type="match status" value="1"/>
</dbReference>
<dbReference type="FunFam" id="1.10.3470.10:FF:000004">
    <property type="entry name" value="Iron compound ABC transporter, permease"/>
    <property type="match status" value="1"/>
</dbReference>
<keyword evidence="5" id="KW-0410">Iron transport</keyword>
<dbReference type="EMBL" id="LRPN01000047">
    <property type="protein sequence ID" value="KWZ82998.1"/>
    <property type="molecule type" value="Genomic_DNA"/>
</dbReference>
<evidence type="ECO:0000313" key="13">
    <source>
        <dbReference type="Proteomes" id="UP000070376"/>
    </source>
</evidence>
<name>A0A133KTT6_HEYCO</name>
<comment type="caution">
    <text evidence="12">The sequence shown here is derived from an EMBL/GenBank/DDBJ whole genome shotgun (WGS) entry which is preliminary data.</text>
</comment>
<evidence type="ECO:0000256" key="11">
    <source>
        <dbReference type="SAM" id="Phobius"/>
    </source>
</evidence>
<keyword evidence="3" id="KW-0813">Transport</keyword>
<comment type="similarity">
    <text evidence="2">Belongs to the binding-protein-dependent transport system permease family. FecCD subfamily.</text>
</comment>
<evidence type="ECO:0000256" key="2">
    <source>
        <dbReference type="ARBA" id="ARBA00007935"/>
    </source>
</evidence>
<dbReference type="InterPro" id="IPR000522">
    <property type="entry name" value="ABC_transptr_permease_BtuC"/>
</dbReference>
<evidence type="ECO:0000256" key="7">
    <source>
        <dbReference type="ARBA" id="ARBA00022989"/>
    </source>
</evidence>
<organism evidence="12 13">
    <name type="scientific">Heyndrickxia coagulans</name>
    <name type="common">Weizmannia coagulans</name>
    <dbReference type="NCBI Taxonomy" id="1398"/>
    <lineage>
        <taxon>Bacteria</taxon>
        <taxon>Bacillati</taxon>
        <taxon>Bacillota</taxon>
        <taxon>Bacilli</taxon>
        <taxon>Bacillales</taxon>
        <taxon>Bacillaceae</taxon>
        <taxon>Heyndrickxia</taxon>
    </lineage>
</organism>
<dbReference type="PATRIC" id="fig|1398.22.peg.1493"/>
<keyword evidence="9" id="KW-0406">Ion transport</keyword>
<evidence type="ECO:0000256" key="8">
    <source>
        <dbReference type="ARBA" id="ARBA00023004"/>
    </source>
</evidence>
<dbReference type="PANTHER" id="PTHR30472">
    <property type="entry name" value="FERRIC ENTEROBACTIN TRANSPORT SYSTEM PERMEASE PROTEIN"/>
    <property type="match status" value="1"/>
</dbReference>
<keyword evidence="10 11" id="KW-0472">Membrane</keyword>
<dbReference type="GO" id="GO:0005886">
    <property type="term" value="C:plasma membrane"/>
    <property type="evidence" value="ECO:0007669"/>
    <property type="project" value="UniProtKB-SubCell"/>
</dbReference>
<dbReference type="InterPro" id="IPR037294">
    <property type="entry name" value="ABC_BtuC-like"/>
</dbReference>
<proteinExistence type="inferred from homology"/>
<feature type="transmembrane region" description="Helical" evidence="11">
    <location>
        <begin position="15"/>
        <end position="36"/>
    </location>
</feature>
<evidence type="ECO:0000256" key="6">
    <source>
        <dbReference type="ARBA" id="ARBA00022692"/>
    </source>
</evidence>
<evidence type="ECO:0000256" key="4">
    <source>
        <dbReference type="ARBA" id="ARBA00022475"/>
    </source>
</evidence>
<dbReference type="PANTHER" id="PTHR30472:SF19">
    <property type="entry name" value="PETROBACTIN IMPORT SYSTEM PERMEASE PROTEIN YCLO"/>
    <property type="match status" value="1"/>
</dbReference>
<feature type="transmembrane region" description="Helical" evidence="11">
    <location>
        <begin position="270"/>
        <end position="291"/>
    </location>
</feature>
<reference evidence="13" key="1">
    <citation type="submission" date="2016-01" db="EMBL/GenBank/DDBJ databases">
        <authorList>
            <person name="Mitreva M."/>
            <person name="Pepin K.H."/>
            <person name="Mihindukulasuriya K.A."/>
            <person name="Fulton R."/>
            <person name="Fronick C."/>
            <person name="O'Laughlin M."/>
            <person name="Miner T."/>
            <person name="Herter B."/>
            <person name="Rosa B.A."/>
            <person name="Cordes M."/>
            <person name="Tomlinson C."/>
            <person name="Wollam A."/>
            <person name="Palsikar V.B."/>
            <person name="Mardis E.R."/>
            <person name="Wilson R.K."/>
        </authorList>
    </citation>
    <scope>NUCLEOTIDE SEQUENCE [LARGE SCALE GENOMIC DNA]</scope>
    <source>
        <strain evidence="13">GED7749B</strain>
    </source>
</reference>
<keyword evidence="6 11" id="KW-0812">Transmembrane</keyword>
<dbReference type="AlphaFoldDB" id="A0A133KTT6"/>
<gene>
    <name evidence="12" type="ORF">HMPREF3213_01483</name>
</gene>
<dbReference type="CDD" id="cd06550">
    <property type="entry name" value="TM_ABC_iron-siderophores_like"/>
    <property type="match status" value="1"/>
</dbReference>
<feature type="transmembrane region" description="Helical" evidence="11">
    <location>
        <begin position="298"/>
        <end position="318"/>
    </location>
</feature>
<dbReference type="GO" id="GO:0033214">
    <property type="term" value="P:siderophore-iron import into cell"/>
    <property type="evidence" value="ECO:0007669"/>
    <property type="project" value="TreeGrafter"/>
</dbReference>
<protein>
    <submittedName>
        <fullName evidence="12">Iron chelate uptake ABC transporter, FeCT family, permease protein</fullName>
    </submittedName>
</protein>
<evidence type="ECO:0000256" key="10">
    <source>
        <dbReference type="ARBA" id="ARBA00023136"/>
    </source>
</evidence>
<dbReference type="Proteomes" id="UP000070376">
    <property type="component" value="Unassembled WGS sequence"/>
</dbReference>
<sequence length="324" mass="36494">MHSRSKLLMHSRSKLLMLAVIAAGLIAAYICIGSYWDFNYIIPSRIRKIFAIILTGCAIAFSSLIFQTITNNRILTPNVLGLDSLYLMIQTAVVFAMGAKTLTMMQSHVNFVVSLVAMVLFSAVLFHLILRRGRQNIYFLLLIGMIFGTLFGSFTSFMQMLIDPNEFQVLQDKMFASFNNVNVHLLWVSFVLVVLCGLYYLRFAKFMDVMLLGRDQAVNLGVDYNRVVRHLLLIVVVLVSVSTALVGPITFLGLLVVNVAYQFFDTYRHIILIPGAMLISVVFLAGGQLLVERVFQFSVPLSVIINFAGGIYFIYLLLKESRAW</sequence>
<feature type="transmembrane region" description="Helical" evidence="11">
    <location>
        <begin position="48"/>
        <end position="66"/>
    </location>
</feature>